<dbReference type="Pfam" id="PF00578">
    <property type="entry name" value="AhpC-TSA"/>
    <property type="match status" value="1"/>
</dbReference>
<keyword evidence="2 6" id="KW-0049">Antioxidant</keyword>
<dbReference type="Gene3D" id="3.30.1020.10">
    <property type="entry name" value="Antioxidant, Horf6, Chain A, domain2"/>
    <property type="match status" value="1"/>
</dbReference>
<accession>D8LHH9</accession>
<dbReference type="EMBL" id="FN648367">
    <property type="protein sequence ID" value="CBN79130.1"/>
    <property type="molecule type" value="Genomic_DNA"/>
</dbReference>
<dbReference type="InterPro" id="IPR013766">
    <property type="entry name" value="Thioredoxin_domain"/>
</dbReference>
<evidence type="ECO:0000256" key="1">
    <source>
        <dbReference type="ARBA" id="ARBA00022559"/>
    </source>
</evidence>
<dbReference type="Gene3D" id="3.40.30.10">
    <property type="entry name" value="Glutaredoxin"/>
    <property type="match status" value="1"/>
</dbReference>
<evidence type="ECO:0000256" key="6">
    <source>
        <dbReference type="PIRNR" id="PIRNR000239"/>
    </source>
</evidence>
<evidence type="ECO:0000313" key="11">
    <source>
        <dbReference type="Proteomes" id="UP000002630"/>
    </source>
</evidence>
<organism evidence="10 11">
    <name type="scientific">Ectocarpus siliculosus</name>
    <name type="common">Brown alga</name>
    <name type="synonym">Conferva siliculosa</name>
    <dbReference type="NCBI Taxonomy" id="2880"/>
    <lineage>
        <taxon>Eukaryota</taxon>
        <taxon>Sar</taxon>
        <taxon>Stramenopiles</taxon>
        <taxon>Ochrophyta</taxon>
        <taxon>PX clade</taxon>
        <taxon>Phaeophyceae</taxon>
        <taxon>Ectocarpales</taxon>
        <taxon>Ectocarpaceae</taxon>
        <taxon>Ectocarpus</taxon>
    </lineage>
</organism>
<evidence type="ECO:0000256" key="7">
    <source>
        <dbReference type="PIRSR" id="PIRSR000239-1"/>
    </source>
</evidence>
<dbReference type="Pfam" id="PF10417">
    <property type="entry name" value="1-cysPrx_C"/>
    <property type="match status" value="1"/>
</dbReference>
<reference evidence="10 11" key="1">
    <citation type="journal article" date="2010" name="Nature">
        <title>The Ectocarpus genome and the independent evolution of multicellularity in brown algae.</title>
        <authorList>
            <person name="Cock J.M."/>
            <person name="Sterck L."/>
            <person name="Rouze P."/>
            <person name="Scornet D."/>
            <person name="Allen A.E."/>
            <person name="Amoutzias G."/>
            <person name="Anthouard V."/>
            <person name="Artiguenave F."/>
            <person name="Aury J.M."/>
            <person name="Badger J.H."/>
            <person name="Beszteri B."/>
            <person name="Billiau K."/>
            <person name="Bonnet E."/>
            <person name="Bothwell J.H."/>
            <person name="Bowler C."/>
            <person name="Boyen C."/>
            <person name="Brownlee C."/>
            <person name="Carrano C.J."/>
            <person name="Charrier B."/>
            <person name="Cho G.Y."/>
            <person name="Coelho S.M."/>
            <person name="Collen J."/>
            <person name="Corre E."/>
            <person name="Da Silva C."/>
            <person name="Delage L."/>
            <person name="Delaroque N."/>
            <person name="Dittami S.M."/>
            <person name="Doulbeau S."/>
            <person name="Elias M."/>
            <person name="Farnham G."/>
            <person name="Gachon C.M."/>
            <person name="Gschloessl B."/>
            <person name="Heesch S."/>
            <person name="Jabbari K."/>
            <person name="Jubin C."/>
            <person name="Kawai H."/>
            <person name="Kimura K."/>
            <person name="Kloareg B."/>
            <person name="Kupper F.C."/>
            <person name="Lang D."/>
            <person name="Le Bail A."/>
            <person name="Leblanc C."/>
            <person name="Lerouge P."/>
            <person name="Lohr M."/>
            <person name="Lopez P.J."/>
            <person name="Martens C."/>
            <person name="Maumus F."/>
            <person name="Michel G."/>
            <person name="Miranda-Saavedra D."/>
            <person name="Morales J."/>
            <person name="Moreau H."/>
            <person name="Motomura T."/>
            <person name="Nagasato C."/>
            <person name="Napoli C.A."/>
            <person name="Nelson D.R."/>
            <person name="Nyvall-Collen P."/>
            <person name="Peters A.F."/>
            <person name="Pommier C."/>
            <person name="Potin P."/>
            <person name="Poulain J."/>
            <person name="Quesneville H."/>
            <person name="Read B."/>
            <person name="Rensing S.A."/>
            <person name="Ritter A."/>
            <person name="Rousvoal S."/>
            <person name="Samanta M."/>
            <person name="Samson G."/>
            <person name="Schroeder D.C."/>
            <person name="Segurens B."/>
            <person name="Strittmatter M."/>
            <person name="Tonon T."/>
            <person name="Tregear J.W."/>
            <person name="Valentin K."/>
            <person name="von Dassow P."/>
            <person name="Yamagishi T."/>
            <person name="Van de Peer Y."/>
            <person name="Wincker P."/>
        </authorList>
    </citation>
    <scope>NUCLEOTIDE SEQUENCE [LARGE SCALE GENOMIC DNA]</scope>
    <source>
        <strain evidence="11">Ec32 / CCAP1310/4</strain>
    </source>
</reference>
<dbReference type="InterPro" id="IPR045020">
    <property type="entry name" value="PRX_1cys"/>
</dbReference>
<feature type="region of interest" description="Disordered" evidence="8">
    <location>
        <begin position="203"/>
        <end position="225"/>
    </location>
</feature>
<dbReference type="OrthoDB" id="2996783at2759"/>
<dbReference type="InParanoid" id="D8LHH9"/>
<dbReference type="PROSITE" id="PS51352">
    <property type="entry name" value="THIOREDOXIN_2"/>
    <property type="match status" value="1"/>
</dbReference>
<dbReference type="InterPro" id="IPR019479">
    <property type="entry name" value="Peroxiredoxin_C"/>
</dbReference>
<dbReference type="STRING" id="2880.D8LHH9"/>
<dbReference type="PANTHER" id="PTHR43503:SF4">
    <property type="entry name" value="PEROXIREDOXIN-6"/>
    <property type="match status" value="1"/>
</dbReference>
<evidence type="ECO:0000256" key="4">
    <source>
        <dbReference type="ARBA" id="ARBA00023284"/>
    </source>
</evidence>
<dbReference type="PIRSF" id="PIRSF000239">
    <property type="entry name" value="AHPC"/>
    <property type="match status" value="1"/>
</dbReference>
<dbReference type="PANTHER" id="PTHR43503">
    <property type="entry name" value="MCG48959-RELATED"/>
    <property type="match status" value="1"/>
</dbReference>
<evidence type="ECO:0000256" key="2">
    <source>
        <dbReference type="ARBA" id="ARBA00022862"/>
    </source>
</evidence>
<dbReference type="AlphaFoldDB" id="D8LHH9"/>
<dbReference type="GO" id="GO:0005829">
    <property type="term" value="C:cytosol"/>
    <property type="evidence" value="ECO:0007669"/>
    <property type="project" value="TreeGrafter"/>
</dbReference>
<keyword evidence="11" id="KW-1185">Reference proteome</keyword>
<dbReference type="GO" id="GO:0051920">
    <property type="term" value="F:peroxiredoxin activity"/>
    <property type="evidence" value="ECO:0007669"/>
    <property type="project" value="InterPro"/>
</dbReference>
<dbReference type="EMBL" id="FN649748">
    <property type="protein sequence ID" value="CBN79130.1"/>
    <property type="molecule type" value="Genomic_DNA"/>
</dbReference>
<evidence type="ECO:0000256" key="5">
    <source>
        <dbReference type="ARBA" id="ARBA00025719"/>
    </source>
</evidence>
<dbReference type="SUPFAM" id="SSF52833">
    <property type="entry name" value="Thioredoxin-like"/>
    <property type="match status" value="1"/>
</dbReference>
<dbReference type="EC" id="1.11.1.9" evidence="10"/>
<dbReference type="Proteomes" id="UP000002630">
    <property type="component" value="Linkage Group LG23"/>
</dbReference>
<protein>
    <submittedName>
        <fullName evidence="10">Glutathione peroxidase</fullName>
        <ecNumber evidence="10">1.11.1.9</ecNumber>
    </submittedName>
</protein>
<evidence type="ECO:0000256" key="8">
    <source>
        <dbReference type="SAM" id="MobiDB-lite"/>
    </source>
</evidence>
<evidence type="ECO:0000313" key="10">
    <source>
        <dbReference type="EMBL" id="CBN79130.1"/>
    </source>
</evidence>
<dbReference type="FunFam" id="3.30.1020.10:FF:000001">
    <property type="entry name" value="1-Cys peroxiredoxin"/>
    <property type="match status" value="1"/>
</dbReference>
<dbReference type="FunFam" id="3.40.30.10:FF:000011">
    <property type="entry name" value="Peroxiredoxin PRX1"/>
    <property type="match status" value="1"/>
</dbReference>
<evidence type="ECO:0000256" key="3">
    <source>
        <dbReference type="ARBA" id="ARBA00023002"/>
    </source>
</evidence>
<dbReference type="OMA" id="HGPMNIP"/>
<dbReference type="InterPro" id="IPR000866">
    <property type="entry name" value="AhpC/TSA"/>
</dbReference>
<name>D8LHH9_ECTSI</name>
<comment type="function">
    <text evidence="6">Thiol-specific peroxidase that catalyzes the reduction of hydrogen peroxide and organic hydroperoxides to water and alcohols, respectively.</text>
</comment>
<dbReference type="GO" id="GO:0005739">
    <property type="term" value="C:mitochondrion"/>
    <property type="evidence" value="ECO:0007669"/>
    <property type="project" value="TreeGrafter"/>
</dbReference>
<evidence type="ECO:0000259" key="9">
    <source>
        <dbReference type="PROSITE" id="PS51352"/>
    </source>
</evidence>
<dbReference type="SMR" id="D8LHH9"/>
<dbReference type="InterPro" id="IPR024706">
    <property type="entry name" value="Peroxiredoxin_AhpC-typ"/>
</dbReference>
<dbReference type="InterPro" id="IPR036249">
    <property type="entry name" value="Thioredoxin-like_sf"/>
</dbReference>
<keyword evidence="4 6" id="KW-0676">Redox-active center</keyword>
<dbReference type="CDD" id="cd03016">
    <property type="entry name" value="PRX_1cys"/>
    <property type="match status" value="1"/>
</dbReference>
<feature type="domain" description="Thioredoxin" evidence="9">
    <location>
        <begin position="8"/>
        <end position="171"/>
    </location>
</feature>
<dbReference type="GO" id="GO:0045454">
    <property type="term" value="P:cell redox homeostasis"/>
    <property type="evidence" value="ECO:0007669"/>
    <property type="project" value="TreeGrafter"/>
</dbReference>
<comment type="similarity">
    <text evidence="5">Belongs to the peroxiredoxin family. Prx6 subfamily.</text>
</comment>
<dbReference type="FunCoup" id="D8LHH9">
    <property type="interactions" value="63"/>
</dbReference>
<dbReference type="GO" id="GO:0004602">
    <property type="term" value="F:glutathione peroxidase activity"/>
    <property type="evidence" value="ECO:0007669"/>
    <property type="project" value="UniProtKB-EC"/>
</dbReference>
<feature type="active site" description="Cysteine sulfenic acid (-SOH) intermediate; for peroxidase activity" evidence="7">
    <location>
        <position position="50"/>
    </location>
</feature>
<keyword evidence="1 6" id="KW-0575">Peroxidase</keyword>
<keyword evidence="3 6" id="KW-0560">Oxidoreductase</keyword>
<proteinExistence type="inferred from homology"/>
<sequence length="225" mass="24247">MSSDPVALLLGDKFPDFEAETTAGPIKLHDYLGSSWGLLCSHPADFTPVCTTELGTCAKLNVEGGEFPKRDVKMLAISCDPLESHQGWIGDIKAHTGHEVNFPLIADADRSIAASLGMLHPDHMSAEGLPMTVRTVYVISPEKILKLALTYPASTGRNFDEIIRAIDSLQLTATRSLATPADWQKGGSCMVLPTVSPEDAAEKFPEHKTMEVPSGKGYLRVTPTS</sequence>
<gene>
    <name evidence="10" type="primary">GPX</name>
    <name evidence="10" type="ORF">Esi_0192_0041</name>
</gene>